<dbReference type="SUPFAM" id="SSF56349">
    <property type="entry name" value="DNA breaking-rejoining enzymes"/>
    <property type="match status" value="1"/>
</dbReference>
<dbReference type="Gene3D" id="1.10.132.120">
    <property type="match status" value="1"/>
</dbReference>
<dbReference type="EMBL" id="CP119108">
    <property type="protein sequence ID" value="WEG09521.1"/>
    <property type="molecule type" value="Genomic_DNA"/>
</dbReference>
<keyword evidence="4" id="KW-0799">Topoisomerase</keyword>
<dbReference type="Pfam" id="PF01028">
    <property type="entry name" value="Topoisom_I"/>
    <property type="match status" value="1"/>
</dbReference>
<evidence type="ECO:0000313" key="9">
    <source>
        <dbReference type="EMBL" id="WEG09521.1"/>
    </source>
</evidence>
<evidence type="ECO:0000256" key="2">
    <source>
        <dbReference type="ARBA" id="ARBA00006645"/>
    </source>
</evidence>
<evidence type="ECO:0000259" key="8">
    <source>
        <dbReference type="Pfam" id="PF21338"/>
    </source>
</evidence>
<dbReference type="PRINTS" id="PR00416">
    <property type="entry name" value="EUTPISMRASEI"/>
</dbReference>
<dbReference type="Gene3D" id="3.30.66.10">
    <property type="entry name" value="DNA topoisomerase I domain"/>
    <property type="match status" value="1"/>
</dbReference>
<protein>
    <recommendedName>
        <fullName evidence="3">DNA topoisomerase</fullName>
        <ecNumber evidence="3">5.6.2.1</ecNumber>
    </recommendedName>
</protein>
<keyword evidence="6" id="KW-0413">Isomerase</keyword>
<keyword evidence="5" id="KW-0238">DNA-binding</keyword>
<evidence type="ECO:0000256" key="3">
    <source>
        <dbReference type="ARBA" id="ARBA00012891"/>
    </source>
</evidence>
<dbReference type="Proteomes" id="UP001214553">
    <property type="component" value="Chromosome"/>
</dbReference>
<dbReference type="RefSeq" id="WP_275278845.1">
    <property type="nucleotide sequence ID" value="NZ_CP119108.1"/>
</dbReference>
<evidence type="ECO:0000259" key="7">
    <source>
        <dbReference type="Pfam" id="PF01028"/>
    </source>
</evidence>
<organism evidence="9 10">
    <name type="scientific">Microbacterium horticulturae</name>
    <dbReference type="NCBI Taxonomy" id="3028316"/>
    <lineage>
        <taxon>Bacteria</taxon>
        <taxon>Bacillati</taxon>
        <taxon>Actinomycetota</taxon>
        <taxon>Actinomycetes</taxon>
        <taxon>Micrococcales</taxon>
        <taxon>Microbacteriaceae</taxon>
        <taxon>Microbacterium</taxon>
    </lineage>
</organism>
<evidence type="ECO:0000313" key="10">
    <source>
        <dbReference type="Proteomes" id="UP001214553"/>
    </source>
</evidence>
<dbReference type="InterPro" id="IPR049331">
    <property type="entry name" value="Top1B_N_bact"/>
</dbReference>
<dbReference type="Pfam" id="PF21338">
    <property type="entry name" value="Top1B_N_bact"/>
    <property type="match status" value="1"/>
</dbReference>
<dbReference type="InterPro" id="IPR001631">
    <property type="entry name" value="TopoI"/>
</dbReference>
<comment type="similarity">
    <text evidence="2">Belongs to the type IB topoisomerase family.</text>
</comment>
<name>A0ABY8BZ89_9MICO</name>
<evidence type="ECO:0000256" key="1">
    <source>
        <dbReference type="ARBA" id="ARBA00000213"/>
    </source>
</evidence>
<proteinExistence type="inferred from homology"/>
<keyword evidence="10" id="KW-1185">Reference proteome</keyword>
<evidence type="ECO:0000256" key="6">
    <source>
        <dbReference type="ARBA" id="ARBA00023235"/>
    </source>
</evidence>
<dbReference type="SUPFAM" id="SSF55869">
    <property type="entry name" value="DNA topoisomerase I domain"/>
    <property type="match status" value="1"/>
</dbReference>
<accession>A0ABY8BZ89</accession>
<dbReference type="InterPro" id="IPR011010">
    <property type="entry name" value="DNA_brk_join_enz"/>
</dbReference>
<feature type="domain" description="DNA topoisomerase I catalytic core eukaryotic-type" evidence="7">
    <location>
        <begin position="84"/>
        <end position="286"/>
    </location>
</feature>
<dbReference type="PROSITE" id="PS52038">
    <property type="entry name" value="TOPO_IB_2"/>
    <property type="match status" value="1"/>
</dbReference>
<dbReference type="InterPro" id="IPR013500">
    <property type="entry name" value="TopoI_cat_euk"/>
</dbReference>
<evidence type="ECO:0000256" key="4">
    <source>
        <dbReference type="ARBA" id="ARBA00023029"/>
    </source>
</evidence>
<reference evidence="9 10" key="1">
    <citation type="submission" date="2023-03" db="EMBL/GenBank/DDBJ databases">
        <title>Genome sequence of Microbacterium sp. KACC 23027.</title>
        <authorList>
            <person name="Kim S."/>
            <person name="Heo J."/>
            <person name="Kwon S.-W."/>
        </authorList>
    </citation>
    <scope>NUCLEOTIDE SEQUENCE [LARGE SCALE GENOMIC DNA]</scope>
    <source>
        <strain evidence="9 10">KACC 23027</strain>
    </source>
</reference>
<feature type="domain" description="DNA topoisomerase IB N-terminal" evidence="8">
    <location>
        <begin position="24"/>
        <end position="69"/>
    </location>
</feature>
<dbReference type="Gene3D" id="3.90.15.10">
    <property type="entry name" value="Topoisomerase I, Chain A, domain 3"/>
    <property type="match status" value="1"/>
</dbReference>
<dbReference type="EC" id="5.6.2.1" evidence="3"/>
<gene>
    <name evidence="9" type="ORF">PU630_02840</name>
</gene>
<evidence type="ECO:0000256" key="5">
    <source>
        <dbReference type="ARBA" id="ARBA00023125"/>
    </source>
</evidence>
<comment type="catalytic activity">
    <reaction evidence="1">
        <text>ATP-independent breakage of single-stranded DNA, followed by passage and rejoining.</text>
        <dbReference type="EC" id="5.6.2.1"/>
    </reaction>
</comment>
<dbReference type="InterPro" id="IPR014711">
    <property type="entry name" value="TopoI_cat_a-hlx-sub_euk"/>
</dbReference>
<sequence>MRLHEVTPREDSGFTRVVHGKTVRFEDPAGRPVPTKALARAEGLVLPPAWTHVWISSDPNGHIQAVGIDAAGRQQYVYHPEWIAARDRDKFERSLALAAAMPGARARVTRHIRAEGLGRERVLAAAFRLLDGSALRIGSEEYLSRYGTRGLTTLRCKDAVCDGTTVTFDFVGKGGLQVRRTVQDADIVALMAEMARSSPRARLFAYPEGRRRVPLRAADVNDYVRLVTADDVTAKDFRTLHGTIVAARTLARIGPLETKRERAAARRSAVEETAGFLGNTPAVAQRSYIDPRVFRRYDEGDLLDLRGSPERALRRLLS</sequence>
<dbReference type="InterPro" id="IPR035447">
    <property type="entry name" value="DNA_topo_I_N_sf"/>
</dbReference>